<gene>
    <name evidence="3" type="primary">RvY_14746-1</name>
    <name evidence="3" type="synonym">RvY_14746.1</name>
    <name evidence="3" type="ORF">RvY_14746</name>
</gene>
<dbReference type="SMART" id="SM00462">
    <property type="entry name" value="PTB"/>
    <property type="match status" value="1"/>
</dbReference>
<dbReference type="InterPro" id="IPR051133">
    <property type="entry name" value="Adapter_Engulfment-Domain"/>
</dbReference>
<proteinExistence type="predicted"/>
<dbReference type="PROSITE" id="PS01179">
    <property type="entry name" value="PID"/>
    <property type="match status" value="1"/>
</dbReference>
<keyword evidence="4" id="KW-1185">Reference proteome</keyword>
<dbReference type="PANTHER" id="PTHR11232:SF17">
    <property type="entry name" value="CAPON-LIKE PROTEIN"/>
    <property type="match status" value="1"/>
</dbReference>
<dbReference type="Gene3D" id="1.20.5.1160">
    <property type="entry name" value="Vasodilator-stimulated phosphoprotein"/>
    <property type="match status" value="1"/>
</dbReference>
<comment type="caution">
    <text evidence="3">The sequence shown here is derived from an EMBL/GenBank/DDBJ whole genome shotgun (WGS) entry which is preliminary data.</text>
</comment>
<dbReference type="STRING" id="947166.A0A1D1VU83"/>
<dbReference type="OrthoDB" id="10030336at2759"/>
<protein>
    <recommendedName>
        <fullName evidence="2">PID domain-containing protein</fullName>
    </recommendedName>
</protein>
<sequence length="484" mass="53115">MDSEPTLIANRNRASARFGSKRFISMLFPRSTTAAELAGNAAIVYPTDAFQHGICFEAKLIGVLDISRPQSRMEIVAAMRRVRYDHKSQGMGKRKVELKISVDGVKVSSANGASQRHNFGRVDYDKLDNLISFDADSSNTLLQHPIHRIFYVSHDSQDLNIFSYIVRESTQNDFLRCIVFKARRKAEAMQIVKTIGQAFDVCHQQQQQKDKAKLVTSSSENSPRRGEPTSLRLRHAEMPALLPSGHLTLPEELDLPAGLPSCSHAGSSSPNRIIKSLSECNPSLVSHGLPGSLTVGQISAKISSSVEAYEGSLRNVRSSLSQMSSISSIAEMRHSATNPSVSVVNARLEHELQKSRVAKSQIAFLKSQLASETAARMDSQNRIDELLRQNAMLLDVIENLLAPPADSPLTELLKNRNQQSNTSILGPLRSTVEVHQASSGFSVPMSDMPPSSSSSDGHINQNSSPDSGVKSSSSFRFHDEEMTY</sequence>
<dbReference type="AlphaFoldDB" id="A0A1D1VU83"/>
<dbReference type="InterPro" id="IPR011993">
    <property type="entry name" value="PH-like_dom_sf"/>
</dbReference>
<accession>A0A1D1VU83</accession>
<feature type="compositionally biased region" description="Low complexity" evidence="1">
    <location>
        <begin position="463"/>
        <end position="474"/>
    </location>
</feature>
<feature type="region of interest" description="Disordered" evidence="1">
    <location>
        <begin position="436"/>
        <end position="484"/>
    </location>
</feature>
<dbReference type="SUPFAM" id="SSF50729">
    <property type="entry name" value="PH domain-like"/>
    <property type="match status" value="1"/>
</dbReference>
<evidence type="ECO:0000259" key="2">
    <source>
        <dbReference type="PROSITE" id="PS01179"/>
    </source>
</evidence>
<feature type="domain" description="PID" evidence="2">
    <location>
        <begin position="53"/>
        <end position="212"/>
    </location>
</feature>
<organism evidence="3 4">
    <name type="scientific">Ramazzottius varieornatus</name>
    <name type="common">Water bear</name>
    <name type="synonym">Tardigrade</name>
    <dbReference type="NCBI Taxonomy" id="947166"/>
    <lineage>
        <taxon>Eukaryota</taxon>
        <taxon>Metazoa</taxon>
        <taxon>Ecdysozoa</taxon>
        <taxon>Tardigrada</taxon>
        <taxon>Eutardigrada</taxon>
        <taxon>Parachela</taxon>
        <taxon>Hypsibioidea</taxon>
        <taxon>Ramazzottiidae</taxon>
        <taxon>Ramazzottius</taxon>
    </lineage>
</organism>
<feature type="region of interest" description="Disordered" evidence="1">
    <location>
        <begin position="210"/>
        <end position="233"/>
    </location>
</feature>
<dbReference type="PANTHER" id="PTHR11232">
    <property type="entry name" value="PHOSPHOTYROSINE INTERACTION DOMAIN-CONTAINING FAMILY MEMBER"/>
    <property type="match status" value="1"/>
</dbReference>
<dbReference type="InterPro" id="IPR006020">
    <property type="entry name" value="PTB/PI_dom"/>
</dbReference>
<dbReference type="Proteomes" id="UP000186922">
    <property type="component" value="Unassembled WGS sequence"/>
</dbReference>
<evidence type="ECO:0000313" key="3">
    <source>
        <dbReference type="EMBL" id="GAV04476.1"/>
    </source>
</evidence>
<evidence type="ECO:0000313" key="4">
    <source>
        <dbReference type="Proteomes" id="UP000186922"/>
    </source>
</evidence>
<dbReference type="EMBL" id="BDGG01000011">
    <property type="protein sequence ID" value="GAV04476.1"/>
    <property type="molecule type" value="Genomic_DNA"/>
</dbReference>
<dbReference type="GO" id="GO:0050998">
    <property type="term" value="F:nitric-oxide synthase binding"/>
    <property type="evidence" value="ECO:0007669"/>
    <property type="project" value="TreeGrafter"/>
</dbReference>
<feature type="compositionally biased region" description="Low complexity" evidence="1">
    <location>
        <begin position="444"/>
        <end position="456"/>
    </location>
</feature>
<evidence type="ECO:0000256" key="1">
    <source>
        <dbReference type="SAM" id="MobiDB-lite"/>
    </source>
</evidence>
<dbReference type="Pfam" id="PF00640">
    <property type="entry name" value="PID"/>
    <property type="match status" value="1"/>
</dbReference>
<dbReference type="Gene3D" id="2.30.29.30">
    <property type="entry name" value="Pleckstrin-homology domain (PH domain)/Phosphotyrosine-binding domain (PTB)"/>
    <property type="match status" value="1"/>
</dbReference>
<name>A0A1D1VU83_RAMVA</name>
<reference evidence="3 4" key="1">
    <citation type="journal article" date="2016" name="Nat. Commun.">
        <title>Extremotolerant tardigrade genome and improved radiotolerance of human cultured cells by tardigrade-unique protein.</title>
        <authorList>
            <person name="Hashimoto T."/>
            <person name="Horikawa D.D."/>
            <person name="Saito Y."/>
            <person name="Kuwahara H."/>
            <person name="Kozuka-Hata H."/>
            <person name="Shin-I T."/>
            <person name="Minakuchi Y."/>
            <person name="Ohishi K."/>
            <person name="Motoyama A."/>
            <person name="Aizu T."/>
            <person name="Enomoto A."/>
            <person name="Kondo K."/>
            <person name="Tanaka S."/>
            <person name="Hara Y."/>
            <person name="Koshikawa S."/>
            <person name="Sagara H."/>
            <person name="Miura T."/>
            <person name="Yokobori S."/>
            <person name="Miyagawa K."/>
            <person name="Suzuki Y."/>
            <person name="Kubo T."/>
            <person name="Oyama M."/>
            <person name="Kohara Y."/>
            <person name="Fujiyama A."/>
            <person name="Arakawa K."/>
            <person name="Katayama T."/>
            <person name="Toyoda A."/>
            <person name="Kunieda T."/>
        </authorList>
    </citation>
    <scope>NUCLEOTIDE SEQUENCE [LARGE SCALE GENOMIC DNA]</scope>
    <source>
        <strain evidence="3 4">YOKOZUNA-1</strain>
    </source>
</reference>